<protein>
    <submittedName>
        <fullName evidence="1">Uncharacterized protein</fullName>
    </submittedName>
</protein>
<evidence type="ECO:0000313" key="1">
    <source>
        <dbReference type="EMBL" id="KAK7328908.1"/>
    </source>
</evidence>
<reference evidence="1 2" key="1">
    <citation type="submission" date="2024-01" db="EMBL/GenBank/DDBJ databases">
        <title>The genomes of 5 underutilized Papilionoideae crops provide insights into root nodulation and disease resistanc.</title>
        <authorList>
            <person name="Jiang F."/>
        </authorList>
    </citation>
    <scope>NUCLEOTIDE SEQUENCE [LARGE SCALE GENOMIC DNA]</scope>
    <source>
        <strain evidence="1">LVBAO_FW01</strain>
        <tissue evidence="1">Leaves</tissue>
    </source>
</reference>
<dbReference type="Proteomes" id="UP001367508">
    <property type="component" value="Unassembled WGS sequence"/>
</dbReference>
<organism evidence="1 2">
    <name type="scientific">Canavalia gladiata</name>
    <name type="common">Sword bean</name>
    <name type="synonym">Dolichos gladiatus</name>
    <dbReference type="NCBI Taxonomy" id="3824"/>
    <lineage>
        <taxon>Eukaryota</taxon>
        <taxon>Viridiplantae</taxon>
        <taxon>Streptophyta</taxon>
        <taxon>Embryophyta</taxon>
        <taxon>Tracheophyta</taxon>
        <taxon>Spermatophyta</taxon>
        <taxon>Magnoliopsida</taxon>
        <taxon>eudicotyledons</taxon>
        <taxon>Gunneridae</taxon>
        <taxon>Pentapetalae</taxon>
        <taxon>rosids</taxon>
        <taxon>fabids</taxon>
        <taxon>Fabales</taxon>
        <taxon>Fabaceae</taxon>
        <taxon>Papilionoideae</taxon>
        <taxon>50 kb inversion clade</taxon>
        <taxon>NPAAA clade</taxon>
        <taxon>indigoferoid/millettioid clade</taxon>
        <taxon>Phaseoleae</taxon>
        <taxon>Canavalia</taxon>
    </lineage>
</organism>
<evidence type="ECO:0000313" key="2">
    <source>
        <dbReference type="Proteomes" id="UP001367508"/>
    </source>
</evidence>
<proteinExistence type="predicted"/>
<keyword evidence="2" id="KW-1185">Reference proteome</keyword>
<comment type="caution">
    <text evidence="1">The sequence shown here is derived from an EMBL/GenBank/DDBJ whole genome shotgun (WGS) entry which is preliminary data.</text>
</comment>
<dbReference type="EMBL" id="JAYMYQ010000005">
    <property type="protein sequence ID" value="KAK7328908.1"/>
    <property type="molecule type" value="Genomic_DNA"/>
</dbReference>
<sequence>MEGNYGCRPWCSEYDHVMTLEGRVYHLSKVILAGPESRVLVVSGLSASSCARQCINMHALSKHFLTMVLELAAFHI</sequence>
<accession>A0AAN9QF19</accession>
<name>A0AAN9QF19_CANGL</name>
<gene>
    <name evidence="1" type="ORF">VNO77_23043</name>
</gene>
<dbReference type="AlphaFoldDB" id="A0AAN9QF19"/>